<feature type="region of interest" description="Disordered" evidence="1">
    <location>
        <begin position="61"/>
        <end position="88"/>
    </location>
</feature>
<keyword evidence="3" id="KW-1185">Reference proteome</keyword>
<sequence length="163" mass="18214">MHFVHQKAKQKLLYVVVVPAQVSPDLCASHVRELPVECAVVIDKPRPILHQTFSYARSHTVLASPHPPSKVPDKTQSPKRVNHPLSSALPVPRASETKSLNGYGSVSFHPPVPMMYDRRWNGGAHLAWSVFLGFSKGFIGRKTLLCTQCMSQTVEYIALRHVR</sequence>
<evidence type="ECO:0000256" key="1">
    <source>
        <dbReference type="SAM" id="MobiDB-lite"/>
    </source>
</evidence>
<comment type="caution">
    <text evidence="2">The sequence shown here is derived from an EMBL/GenBank/DDBJ whole genome shotgun (WGS) entry which is preliminary data.</text>
</comment>
<accession>A0AAD4QEG7</accession>
<gene>
    <name evidence="2" type="ORF">EDB92DRAFT_402066</name>
</gene>
<protein>
    <submittedName>
        <fullName evidence="2">Uncharacterized protein</fullName>
    </submittedName>
</protein>
<evidence type="ECO:0000313" key="2">
    <source>
        <dbReference type="EMBL" id="KAH8993426.1"/>
    </source>
</evidence>
<reference evidence="2" key="1">
    <citation type="submission" date="2022-01" db="EMBL/GenBank/DDBJ databases">
        <title>Comparative genomics reveals a dynamic genome evolution in the ectomycorrhizal milk-cap (Lactarius) mushrooms.</title>
        <authorList>
            <consortium name="DOE Joint Genome Institute"/>
            <person name="Lebreton A."/>
            <person name="Tang N."/>
            <person name="Kuo A."/>
            <person name="LaButti K."/>
            <person name="Drula E."/>
            <person name="Barry K."/>
            <person name="Clum A."/>
            <person name="Lipzen A."/>
            <person name="Mousain D."/>
            <person name="Ng V."/>
            <person name="Wang R."/>
            <person name="Wang X."/>
            <person name="Dai Y."/>
            <person name="Henrissat B."/>
            <person name="Grigoriev I.V."/>
            <person name="Guerin-Laguette A."/>
            <person name="Yu F."/>
            <person name="Martin F.M."/>
        </authorList>
    </citation>
    <scope>NUCLEOTIDE SEQUENCE</scope>
    <source>
        <strain evidence="2">QP</strain>
    </source>
</reference>
<name>A0AAD4QEG7_9AGAM</name>
<dbReference type="Proteomes" id="UP001201163">
    <property type="component" value="Unassembled WGS sequence"/>
</dbReference>
<proteinExistence type="predicted"/>
<dbReference type="AlphaFoldDB" id="A0AAD4QEG7"/>
<dbReference type="EMBL" id="JAKELL010000018">
    <property type="protein sequence ID" value="KAH8993426.1"/>
    <property type="molecule type" value="Genomic_DNA"/>
</dbReference>
<organism evidence="2 3">
    <name type="scientific">Lactarius akahatsu</name>
    <dbReference type="NCBI Taxonomy" id="416441"/>
    <lineage>
        <taxon>Eukaryota</taxon>
        <taxon>Fungi</taxon>
        <taxon>Dikarya</taxon>
        <taxon>Basidiomycota</taxon>
        <taxon>Agaricomycotina</taxon>
        <taxon>Agaricomycetes</taxon>
        <taxon>Russulales</taxon>
        <taxon>Russulaceae</taxon>
        <taxon>Lactarius</taxon>
    </lineage>
</organism>
<evidence type="ECO:0000313" key="3">
    <source>
        <dbReference type="Proteomes" id="UP001201163"/>
    </source>
</evidence>